<evidence type="ECO:0000256" key="2">
    <source>
        <dbReference type="SAM" id="Coils"/>
    </source>
</evidence>
<evidence type="ECO:0000256" key="1">
    <source>
        <dbReference type="ARBA" id="ARBA00022729"/>
    </source>
</evidence>
<name>A0A3B0RAU1_9ZZZZ</name>
<dbReference type="InterPro" id="IPR050570">
    <property type="entry name" value="Cell_wall_metabolism_enzyme"/>
</dbReference>
<feature type="coiled-coil region" evidence="2">
    <location>
        <begin position="24"/>
        <end position="58"/>
    </location>
</feature>
<sequence>MTPFNQSIYKIWLLVVVLFCSSLVQAQSKKQQQLEERRQEILREIQQLNILLSRGEKEQKSIVSTVEDLNYKISVRQNLIRITNQQANLLTREINNNQKKITNLRNKLKLLKDEYAAMVVKSYKSKSEESKVMFLLSSSNFQQAYKRLQYIKQYANYQKKQGDEIKLQTIKLQELNTGLLQQKKDKQKLIEDNRIAKKALDNELKQHKSLMASINKNLNKYTSQIKTRQREAEKIDKEIEKIIRDAIARSNKKAGKSSSSGTFALTSEGRALAANFASNKGRLPWPVKRGRVKVGYGTQRSPIDKNIPIKSNGVRIKTNKGEKVRAVFEGTVIRIGTPKNGNNFILIKHGNYITVYKNLSKIYVKQGDKVKSKQDIGEVLTNRAFGEAILQFGIYKDGKTQNPAYWIDKM</sequence>
<dbReference type="InterPro" id="IPR016047">
    <property type="entry name" value="M23ase_b-sheet_dom"/>
</dbReference>
<dbReference type="AlphaFoldDB" id="A0A3B0RAU1"/>
<organism evidence="4">
    <name type="scientific">hydrothermal vent metagenome</name>
    <dbReference type="NCBI Taxonomy" id="652676"/>
    <lineage>
        <taxon>unclassified sequences</taxon>
        <taxon>metagenomes</taxon>
        <taxon>ecological metagenomes</taxon>
    </lineage>
</organism>
<dbReference type="Gene3D" id="6.10.250.3150">
    <property type="match status" value="1"/>
</dbReference>
<keyword evidence="1" id="KW-0732">Signal</keyword>
<keyword evidence="4" id="KW-0378">Hydrolase</keyword>
<protein>
    <submittedName>
        <fullName evidence="4">Murein hydrolase activator EnvC</fullName>
    </submittedName>
</protein>
<dbReference type="PANTHER" id="PTHR21666:SF289">
    <property type="entry name" value="L-ALA--D-GLU ENDOPEPTIDASE"/>
    <property type="match status" value="1"/>
</dbReference>
<dbReference type="EMBL" id="UOEB01000292">
    <property type="protein sequence ID" value="VAV86106.1"/>
    <property type="molecule type" value="Genomic_DNA"/>
</dbReference>
<evidence type="ECO:0000259" key="3">
    <source>
        <dbReference type="Pfam" id="PF01551"/>
    </source>
</evidence>
<dbReference type="SUPFAM" id="SSF51261">
    <property type="entry name" value="Duplicated hybrid motif"/>
    <property type="match status" value="1"/>
</dbReference>
<dbReference type="GO" id="GO:0004222">
    <property type="term" value="F:metalloendopeptidase activity"/>
    <property type="evidence" value="ECO:0007669"/>
    <property type="project" value="TreeGrafter"/>
</dbReference>
<feature type="domain" description="M23ase beta-sheet core" evidence="3">
    <location>
        <begin position="311"/>
        <end position="403"/>
    </location>
</feature>
<feature type="coiled-coil region" evidence="2">
    <location>
        <begin position="186"/>
        <end position="245"/>
    </location>
</feature>
<feature type="coiled-coil region" evidence="2">
    <location>
        <begin position="87"/>
        <end position="121"/>
    </location>
</feature>
<keyword evidence="2" id="KW-0175">Coiled coil</keyword>
<dbReference type="Gene3D" id="2.70.70.10">
    <property type="entry name" value="Glucose Permease (Domain IIA)"/>
    <property type="match status" value="1"/>
</dbReference>
<accession>A0A3B0RAU1</accession>
<gene>
    <name evidence="4" type="ORF">MNBD_BACTEROID02-1106</name>
</gene>
<proteinExistence type="predicted"/>
<dbReference type="Pfam" id="PF01551">
    <property type="entry name" value="Peptidase_M23"/>
    <property type="match status" value="1"/>
</dbReference>
<dbReference type="PANTHER" id="PTHR21666">
    <property type="entry name" value="PEPTIDASE-RELATED"/>
    <property type="match status" value="1"/>
</dbReference>
<reference evidence="4" key="1">
    <citation type="submission" date="2018-06" db="EMBL/GenBank/DDBJ databases">
        <authorList>
            <person name="Zhirakovskaya E."/>
        </authorList>
    </citation>
    <scope>NUCLEOTIDE SEQUENCE</scope>
</reference>
<evidence type="ECO:0000313" key="4">
    <source>
        <dbReference type="EMBL" id="VAV86106.1"/>
    </source>
</evidence>
<dbReference type="InterPro" id="IPR011055">
    <property type="entry name" value="Dup_hybrid_motif"/>
</dbReference>
<dbReference type="CDD" id="cd12797">
    <property type="entry name" value="M23_peptidase"/>
    <property type="match status" value="1"/>
</dbReference>